<dbReference type="GO" id="GO:0008360">
    <property type="term" value="P:regulation of cell shape"/>
    <property type="evidence" value="ECO:0007669"/>
    <property type="project" value="UniProtKB-KW"/>
</dbReference>
<evidence type="ECO:0000313" key="10">
    <source>
        <dbReference type="Proteomes" id="UP000199158"/>
    </source>
</evidence>
<sequence length="320" mass="33822">MKEFFSSVRFKILLGVTVVIGAFMLRAAWTGGFGTVTSSLLGAVTTPFQKLSAGISGSVTDFFSTFVDAKAIKVENEKQKQTIRELNQKLVDYDKIKHQNEVYEGFLEIKERNPELEFEPAAVVGRDASDRFYSFTIDKGTLDGINVRDSVITADGLVGIISEVGLTYAKVSTILDPATNIGVYDSRTRDTALVTGTVQLAEKGLCKMYLLPRESGAAVGDLVVTSGISGQYPKEQVVGKIVKVAPESHGSSLYAVLEPTANIKSIKDVLVITSFAGQGEASSNPIGGTVPDQTESAESSGAESSSSSAQSEAEAGGGAP</sequence>
<dbReference type="GO" id="GO:0005886">
    <property type="term" value="C:plasma membrane"/>
    <property type="evidence" value="ECO:0007669"/>
    <property type="project" value="TreeGrafter"/>
</dbReference>
<feature type="compositionally biased region" description="Polar residues" evidence="7">
    <location>
        <begin position="280"/>
        <end position="294"/>
    </location>
</feature>
<comment type="similarity">
    <text evidence="1 5">Belongs to the MreC family.</text>
</comment>
<keyword evidence="6" id="KW-0175">Coiled coil</keyword>
<evidence type="ECO:0000256" key="3">
    <source>
        <dbReference type="ARBA" id="ARBA00022960"/>
    </source>
</evidence>
<dbReference type="AlphaFoldDB" id="A0A1H8CHC2"/>
<feature type="coiled-coil region" evidence="6">
    <location>
        <begin position="69"/>
        <end position="96"/>
    </location>
</feature>
<dbReference type="PANTHER" id="PTHR34138">
    <property type="entry name" value="CELL SHAPE-DETERMINING PROTEIN MREC"/>
    <property type="match status" value="1"/>
</dbReference>
<proteinExistence type="inferred from homology"/>
<dbReference type="InterPro" id="IPR042177">
    <property type="entry name" value="Cell/Rod_1"/>
</dbReference>
<dbReference type="InterPro" id="IPR007221">
    <property type="entry name" value="MreC"/>
</dbReference>
<dbReference type="Proteomes" id="UP000199158">
    <property type="component" value="Unassembled WGS sequence"/>
</dbReference>
<dbReference type="Pfam" id="PF04085">
    <property type="entry name" value="MreC"/>
    <property type="match status" value="1"/>
</dbReference>
<evidence type="ECO:0000259" key="8">
    <source>
        <dbReference type="Pfam" id="PF04085"/>
    </source>
</evidence>
<dbReference type="PIRSF" id="PIRSF038471">
    <property type="entry name" value="MreC"/>
    <property type="match status" value="1"/>
</dbReference>
<protein>
    <recommendedName>
        <fullName evidence="2 5">Cell shape-determining protein MreC</fullName>
    </recommendedName>
    <alternativeName>
        <fullName evidence="4 5">Cell shape protein MreC</fullName>
    </alternativeName>
</protein>
<feature type="region of interest" description="Disordered" evidence="7">
    <location>
        <begin position="279"/>
        <end position="320"/>
    </location>
</feature>
<evidence type="ECO:0000256" key="4">
    <source>
        <dbReference type="ARBA" id="ARBA00032089"/>
    </source>
</evidence>
<name>A0A1H8CHC2_9FIRM</name>
<evidence type="ECO:0000256" key="5">
    <source>
        <dbReference type="PIRNR" id="PIRNR038471"/>
    </source>
</evidence>
<dbReference type="OrthoDB" id="9792313at2"/>
<dbReference type="EMBL" id="FOCG01000002">
    <property type="protein sequence ID" value="SEM94410.1"/>
    <property type="molecule type" value="Genomic_DNA"/>
</dbReference>
<evidence type="ECO:0000256" key="2">
    <source>
        <dbReference type="ARBA" id="ARBA00013855"/>
    </source>
</evidence>
<comment type="function">
    <text evidence="5">Involved in formation and maintenance of cell shape.</text>
</comment>
<organism evidence="9 10">
    <name type="scientific">Hydrogenoanaerobacterium saccharovorans</name>
    <dbReference type="NCBI Taxonomy" id="474960"/>
    <lineage>
        <taxon>Bacteria</taxon>
        <taxon>Bacillati</taxon>
        <taxon>Bacillota</taxon>
        <taxon>Clostridia</taxon>
        <taxon>Eubacteriales</taxon>
        <taxon>Oscillospiraceae</taxon>
        <taxon>Hydrogenoanaerobacterium</taxon>
    </lineage>
</organism>
<dbReference type="RefSeq" id="WP_092754794.1">
    <property type="nucleotide sequence ID" value="NZ_FOCG01000002.1"/>
</dbReference>
<feature type="domain" description="Rod shape-determining protein MreC beta-barrel core" evidence="8">
    <location>
        <begin position="123"/>
        <end position="272"/>
    </location>
</feature>
<dbReference type="InterPro" id="IPR042175">
    <property type="entry name" value="Cell/Rod_MreC_2"/>
</dbReference>
<accession>A0A1H8CHC2</accession>
<evidence type="ECO:0000256" key="6">
    <source>
        <dbReference type="SAM" id="Coils"/>
    </source>
</evidence>
<evidence type="ECO:0000256" key="1">
    <source>
        <dbReference type="ARBA" id="ARBA00009369"/>
    </source>
</evidence>
<gene>
    <name evidence="9" type="ORF">SAMN05216180_2127</name>
</gene>
<dbReference type="PANTHER" id="PTHR34138:SF1">
    <property type="entry name" value="CELL SHAPE-DETERMINING PROTEIN MREC"/>
    <property type="match status" value="1"/>
</dbReference>
<dbReference type="Gene3D" id="2.40.10.350">
    <property type="entry name" value="Rod shape-determining protein MreC, domain 2"/>
    <property type="match status" value="1"/>
</dbReference>
<dbReference type="STRING" id="474960.SAMN05216180_2127"/>
<reference evidence="9 10" key="1">
    <citation type="submission" date="2016-10" db="EMBL/GenBank/DDBJ databases">
        <authorList>
            <person name="de Groot N.N."/>
        </authorList>
    </citation>
    <scope>NUCLEOTIDE SEQUENCE [LARGE SCALE GENOMIC DNA]</scope>
    <source>
        <strain evidence="9 10">CGMCC 1.5070</strain>
    </source>
</reference>
<keyword evidence="10" id="KW-1185">Reference proteome</keyword>
<dbReference type="InterPro" id="IPR055342">
    <property type="entry name" value="MreC_beta-barrel_core"/>
</dbReference>
<evidence type="ECO:0000256" key="7">
    <source>
        <dbReference type="SAM" id="MobiDB-lite"/>
    </source>
</evidence>
<dbReference type="Gene3D" id="2.40.10.340">
    <property type="entry name" value="Rod shape-determining protein MreC, domain 1"/>
    <property type="match status" value="1"/>
</dbReference>
<keyword evidence="3 5" id="KW-0133">Cell shape</keyword>
<evidence type="ECO:0000313" key="9">
    <source>
        <dbReference type="EMBL" id="SEM94410.1"/>
    </source>
</evidence>
<feature type="compositionally biased region" description="Low complexity" evidence="7">
    <location>
        <begin position="296"/>
        <end position="314"/>
    </location>
</feature>